<accession>A0A5C6D2C7</accession>
<keyword evidence="7 8" id="KW-0472">Membrane</keyword>
<keyword evidence="3" id="KW-0813">Transport</keyword>
<comment type="subcellular location">
    <subcellularLocation>
        <location evidence="1">Cell membrane</location>
        <topology evidence="1">Multi-pass membrane protein</topology>
    </subcellularLocation>
</comment>
<evidence type="ECO:0000259" key="9">
    <source>
        <dbReference type="PROSITE" id="PS51012"/>
    </source>
</evidence>
<gene>
    <name evidence="10" type="primary">ybhR</name>
    <name evidence="10" type="ORF">Poly41_62120</name>
</gene>
<evidence type="ECO:0000256" key="3">
    <source>
        <dbReference type="ARBA" id="ARBA00022448"/>
    </source>
</evidence>
<dbReference type="RefSeq" id="WP_146530936.1">
    <property type="nucleotide sequence ID" value="NZ_SJPV01000017.1"/>
</dbReference>
<feature type="transmembrane region" description="Helical" evidence="8">
    <location>
        <begin position="230"/>
        <end position="253"/>
    </location>
</feature>
<dbReference type="PANTHER" id="PTHR30294">
    <property type="entry name" value="MEMBRANE COMPONENT OF ABC TRANSPORTER YHHJ-RELATED"/>
    <property type="match status" value="1"/>
</dbReference>
<dbReference type="InterPro" id="IPR051449">
    <property type="entry name" value="ABC-2_transporter_component"/>
</dbReference>
<evidence type="ECO:0000256" key="8">
    <source>
        <dbReference type="SAM" id="Phobius"/>
    </source>
</evidence>
<dbReference type="GO" id="GO:0005886">
    <property type="term" value="C:plasma membrane"/>
    <property type="evidence" value="ECO:0007669"/>
    <property type="project" value="UniProtKB-SubCell"/>
</dbReference>
<dbReference type="EMBL" id="SJPV01000017">
    <property type="protein sequence ID" value="TWU31343.1"/>
    <property type="molecule type" value="Genomic_DNA"/>
</dbReference>
<keyword evidence="4" id="KW-1003">Cell membrane</keyword>
<dbReference type="InterPro" id="IPR013525">
    <property type="entry name" value="ABC2_TM"/>
</dbReference>
<proteinExistence type="inferred from homology"/>
<keyword evidence="5 8" id="KW-0812">Transmembrane</keyword>
<keyword evidence="11" id="KW-1185">Reference proteome</keyword>
<feature type="transmembrane region" description="Helical" evidence="8">
    <location>
        <begin position="265"/>
        <end position="289"/>
    </location>
</feature>
<feature type="domain" description="ABC transmembrane type-2" evidence="9">
    <location>
        <begin position="138"/>
        <end position="378"/>
    </location>
</feature>
<keyword evidence="6 8" id="KW-1133">Transmembrane helix</keyword>
<comment type="caution">
    <text evidence="10">The sequence shown here is derived from an EMBL/GenBank/DDBJ whole genome shotgun (WGS) entry which is preliminary data.</text>
</comment>
<dbReference type="AlphaFoldDB" id="A0A5C6D2C7"/>
<name>A0A5C6D2C7_9BACT</name>
<feature type="transmembrane region" description="Helical" evidence="8">
    <location>
        <begin position="353"/>
        <end position="372"/>
    </location>
</feature>
<evidence type="ECO:0000256" key="6">
    <source>
        <dbReference type="ARBA" id="ARBA00022989"/>
    </source>
</evidence>
<evidence type="ECO:0000313" key="11">
    <source>
        <dbReference type="Proteomes" id="UP000319143"/>
    </source>
</evidence>
<dbReference type="Proteomes" id="UP000319143">
    <property type="component" value="Unassembled WGS sequence"/>
</dbReference>
<dbReference type="PANTHER" id="PTHR30294:SF38">
    <property type="entry name" value="TRANSPORT PERMEASE PROTEIN"/>
    <property type="match status" value="1"/>
</dbReference>
<evidence type="ECO:0000313" key="10">
    <source>
        <dbReference type="EMBL" id="TWU31343.1"/>
    </source>
</evidence>
<evidence type="ECO:0000256" key="1">
    <source>
        <dbReference type="ARBA" id="ARBA00004651"/>
    </source>
</evidence>
<dbReference type="Pfam" id="PF12698">
    <property type="entry name" value="ABC2_membrane_3"/>
    <property type="match status" value="1"/>
</dbReference>
<dbReference type="OrthoDB" id="263860at2"/>
<feature type="transmembrane region" description="Helical" evidence="8">
    <location>
        <begin position="188"/>
        <end position="209"/>
    </location>
</feature>
<organism evidence="10 11">
    <name type="scientific">Novipirellula artificiosorum</name>
    <dbReference type="NCBI Taxonomy" id="2528016"/>
    <lineage>
        <taxon>Bacteria</taxon>
        <taxon>Pseudomonadati</taxon>
        <taxon>Planctomycetota</taxon>
        <taxon>Planctomycetia</taxon>
        <taxon>Pirellulales</taxon>
        <taxon>Pirellulaceae</taxon>
        <taxon>Novipirellula</taxon>
    </lineage>
</organism>
<dbReference type="InterPro" id="IPR047817">
    <property type="entry name" value="ABC2_TM_bact-type"/>
</dbReference>
<feature type="transmembrane region" description="Helical" evidence="8">
    <location>
        <begin position="21"/>
        <end position="42"/>
    </location>
</feature>
<evidence type="ECO:0000256" key="2">
    <source>
        <dbReference type="ARBA" id="ARBA00007783"/>
    </source>
</evidence>
<feature type="transmembrane region" description="Helical" evidence="8">
    <location>
        <begin position="296"/>
        <end position="317"/>
    </location>
</feature>
<sequence>MRCIWVIASNDLRVFLKDKGGYFWLFVMPVVFIYFFGTATGGSDRPPEDPRPTVVVHNEDSGYVGAIFLEQLEQEGFRVIDWVDADPAERTLHIPEDFTAKVESAEQVDVEFFRRSDSDLQPAAMVEVRIVRAITAVTSAIFAVVSQEADSMLREAPLRAMLAREKPVQLEVQFAGRRKIPSGFEQSVPGYLVMFVLMNLLIFGGLAISQERSGGVLRRIAVHPVSRMQLVVGKILGRFLLGIVQIVYLLLISKLVFGMDYGDNLLLIGVTLVVFAWGCASLGVLIAAVVKNQESVQGLCTLGSIAMAALGGCWWPLEIVPDFARQVGQLFPTAWAMDAMHQLISFGGGLAEILNPLGLIALFAITTSLLAAKSLRFQ</sequence>
<comment type="similarity">
    <text evidence="2">Belongs to the ABC-2 integral membrane protein family.</text>
</comment>
<protein>
    <submittedName>
        <fullName evidence="10">Inner membrane transport permease YbhR</fullName>
    </submittedName>
</protein>
<evidence type="ECO:0000256" key="4">
    <source>
        <dbReference type="ARBA" id="ARBA00022475"/>
    </source>
</evidence>
<reference evidence="10 11" key="1">
    <citation type="submission" date="2019-02" db="EMBL/GenBank/DDBJ databases">
        <title>Deep-cultivation of Planctomycetes and their phenomic and genomic characterization uncovers novel biology.</title>
        <authorList>
            <person name="Wiegand S."/>
            <person name="Jogler M."/>
            <person name="Boedeker C."/>
            <person name="Pinto D."/>
            <person name="Vollmers J."/>
            <person name="Rivas-Marin E."/>
            <person name="Kohn T."/>
            <person name="Peeters S.H."/>
            <person name="Heuer A."/>
            <person name="Rast P."/>
            <person name="Oberbeckmann S."/>
            <person name="Bunk B."/>
            <person name="Jeske O."/>
            <person name="Meyerdierks A."/>
            <person name="Storesund J.E."/>
            <person name="Kallscheuer N."/>
            <person name="Luecker S."/>
            <person name="Lage O.M."/>
            <person name="Pohl T."/>
            <person name="Merkel B.J."/>
            <person name="Hornburger P."/>
            <person name="Mueller R.-W."/>
            <person name="Bruemmer F."/>
            <person name="Labrenz M."/>
            <person name="Spormann A.M."/>
            <person name="Op Den Camp H."/>
            <person name="Overmann J."/>
            <person name="Amann R."/>
            <person name="Jetten M.S.M."/>
            <person name="Mascher T."/>
            <person name="Medema M.H."/>
            <person name="Devos D.P."/>
            <person name="Kaster A.-K."/>
            <person name="Ovreas L."/>
            <person name="Rohde M."/>
            <person name="Galperin M.Y."/>
            <person name="Jogler C."/>
        </authorList>
    </citation>
    <scope>NUCLEOTIDE SEQUENCE [LARGE SCALE GENOMIC DNA]</scope>
    <source>
        <strain evidence="10 11">Poly41</strain>
    </source>
</reference>
<dbReference type="GO" id="GO:0140359">
    <property type="term" value="F:ABC-type transporter activity"/>
    <property type="evidence" value="ECO:0007669"/>
    <property type="project" value="InterPro"/>
</dbReference>
<evidence type="ECO:0000256" key="7">
    <source>
        <dbReference type="ARBA" id="ARBA00023136"/>
    </source>
</evidence>
<evidence type="ECO:0000256" key="5">
    <source>
        <dbReference type="ARBA" id="ARBA00022692"/>
    </source>
</evidence>
<dbReference type="PROSITE" id="PS51012">
    <property type="entry name" value="ABC_TM2"/>
    <property type="match status" value="1"/>
</dbReference>